<dbReference type="AlphaFoldDB" id="Q39PM5"/>
<dbReference type="Gene3D" id="1.10.260.40">
    <property type="entry name" value="lambda repressor-like DNA-binding domains"/>
    <property type="match status" value="1"/>
</dbReference>
<dbReference type="InterPro" id="IPR001387">
    <property type="entry name" value="Cro/C1-type_HTH"/>
</dbReference>
<dbReference type="PATRIC" id="fig|482957.22.peg.7036"/>
<evidence type="ECO:0000313" key="5">
    <source>
        <dbReference type="EMBL" id="ABB05591.1"/>
    </source>
</evidence>
<sequence>MTQRPWMRTHHIGTIEAMPASLKGPDPNQRLVSLRDVLAFNVRVVRVRNMLSQEQLGFAADLDRTFISQVERARINVSLDNIERIARALGVAAYILLQRPDETPALVAETQPK</sequence>
<evidence type="ECO:0000256" key="3">
    <source>
        <dbReference type="ARBA" id="ARBA00023163"/>
    </source>
</evidence>
<dbReference type="PANTHER" id="PTHR46797:SF23">
    <property type="entry name" value="HTH-TYPE TRANSCRIPTIONAL REGULATOR SUTR"/>
    <property type="match status" value="1"/>
</dbReference>
<protein>
    <submittedName>
        <fullName evidence="5">Transcriptional regulator, XRE family</fullName>
    </submittedName>
</protein>
<dbReference type="PANTHER" id="PTHR46797">
    <property type="entry name" value="HTH-TYPE TRANSCRIPTIONAL REGULATOR"/>
    <property type="match status" value="1"/>
</dbReference>
<evidence type="ECO:0000313" key="6">
    <source>
        <dbReference type="Proteomes" id="UP000002705"/>
    </source>
</evidence>
<organism evidence="5 6">
    <name type="scientific">Burkholderia lata (strain ATCC 17760 / DSM 23089 / LMG 22485 / NCIMB 9086 / R18194 / 383)</name>
    <dbReference type="NCBI Taxonomy" id="482957"/>
    <lineage>
        <taxon>Bacteria</taxon>
        <taxon>Pseudomonadati</taxon>
        <taxon>Pseudomonadota</taxon>
        <taxon>Betaproteobacteria</taxon>
        <taxon>Burkholderiales</taxon>
        <taxon>Burkholderiaceae</taxon>
        <taxon>Burkholderia</taxon>
        <taxon>Burkholderia cepacia complex</taxon>
    </lineage>
</organism>
<reference evidence="5" key="1">
    <citation type="submission" date="2009-01" db="EMBL/GenBank/DDBJ databases">
        <title>Complete sequence of chromosome 3 of Burkholderia sp. 383.</title>
        <authorList>
            <consortium name="US DOE Joint Genome Institute"/>
            <person name="Copeland A."/>
            <person name="Lucas S."/>
            <person name="Lapidus A."/>
            <person name="Barry K."/>
            <person name="Detter J.C."/>
            <person name="Glavina T."/>
            <person name="Hammon N."/>
            <person name="Israni S."/>
            <person name="Pitluck S."/>
            <person name="Chain P."/>
            <person name="Malfatti S."/>
            <person name="Shin M."/>
            <person name="Vergez L."/>
            <person name="Schmutz J."/>
            <person name="Larimer F."/>
            <person name="Land M."/>
            <person name="Kyrpides N."/>
            <person name="Lykidis A."/>
            <person name="Richardson P."/>
        </authorList>
    </citation>
    <scope>NUCLEOTIDE SEQUENCE</scope>
    <source>
        <strain evidence="5">383</strain>
    </source>
</reference>
<proteinExistence type="predicted"/>
<dbReference type="SMART" id="SM00530">
    <property type="entry name" value="HTH_XRE"/>
    <property type="match status" value="1"/>
</dbReference>
<dbReference type="GO" id="GO:0003677">
    <property type="term" value="F:DNA binding"/>
    <property type="evidence" value="ECO:0007669"/>
    <property type="project" value="UniProtKB-KW"/>
</dbReference>
<keyword evidence="1" id="KW-0805">Transcription regulation</keyword>
<dbReference type="GO" id="GO:0003700">
    <property type="term" value="F:DNA-binding transcription factor activity"/>
    <property type="evidence" value="ECO:0007669"/>
    <property type="project" value="TreeGrafter"/>
</dbReference>
<dbReference type="Pfam" id="PF01381">
    <property type="entry name" value="HTH_3"/>
    <property type="match status" value="1"/>
</dbReference>
<dbReference type="PROSITE" id="PS50943">
    <property type="entry name" value="HTH_CROC1"/>
    <property type="match status" value="1"/>
</dbReference>
<evidence type="ECO:0000256" key="2">
    <source>
        <dbReference type="ARBA" id="ARBA00023125"/>
    </source>
</evidence>
<dbReference type="EMBL" id="CP000150">
    <property type="protein sequence ID" value="ABB05591.1"/>
    <property type="molecule type" value="Genomic_DNA"/>
</dbReference>
<dbReference type="CDD" id="cd00093">
    <property type="entry name" value="HTH_XRE"/>
    <property type="match status" value="1"/>
</dbReference>
<dbReference type="InterPro" id="IPR050807">
    <property type="entry name" value="TransReg_Diox_bact_type"/>
</dbReference>
<dbReference type="HOGENOM" id="CLU_066192_29_1_4"/>
<keyword evidence="6" id="KW-1185">Reference proteome</keyword>
<evidence type="ECO:0000256" key="1">
    <source>
        <dbReference type="ARBA" id="ARBA00023015"/>
    </source>
</evidence>
<dbReference type="KEGG" id="bur:Bcep18194_C6540"/>
<dbReference type="InterPro" id="IPR010982">
    <property type="entry name" value="Lambda_DNA-bd_dom_sf"/>
</dbReference>
<keyword evidence="2" id="KW-0238">DNA-binding</keyword>
<name>Q39PM5_BURL3</name>
<evidence type="ECO:0000259" key="4">
    <source>
        <dbReference type="PROSITE" id="PS50943"/>
    </source>
</evidence>
<dbReference type="SUPFAM" id="SSF47413">
    <property type="entry name" value="lambda repressor-like DNA-binding domains"/>
    <property type="match status" value="1"/>
</dbReference>
<dbReference type="Proteomes" id="UP000002705">
    <property type="component" value="Chromosome 3"/>
</dbReference>
<gene>
    <name evidence="5" type="ordered locus">Bcep18194_C6540</name>
</gene>
<keyword evidence="3" id="KW-0804">Transcription</keyword>
<dbReference type="GO" id="GO:0005829">
    <property type="term" value="C:cytosol"/>
    <property type="evidence" value="ECO:0007669"/>
    <property type="project" value="TreeGrafter"/>
</dbReference>
<accession>Q39PM5</accession>
<feature type="domain" description="HTH cro/C1-type" evidence="4">
    <location>
        <begin position="42"/>
        <end position="95"/>
    </location>
</feature>